<dbReference type="InterPro" id="IPR029069">
    <property type="entry name" value="HotDog_dom_sf"/>
</dbReference>
<dbReference type="InterPro" id="IPR002539">
    <property type="entry name" value="MaoC-like_dom"/>
</dbReference>
<organism evidence="2 3">
    <name type="scientific">Paracholeplasma vituli</name>
    <dbReference type="NCBI Taxonomy" id="69473"/>
    <lineage>
        <taxon>Bacteria</taxon>
        <taxon>Bacillati</taxon>
        <taxon>Mycoplasmatota</taxon>
        <taxon>Mollicutes</taxon>
        <taxon>Acholeplasmatales</taxon>
        <taxon>Acholeplasmataceae</taxon>
        <taxon>Paracholeplasma</taxon>
    </lineage>
</organism>
<keyword evidence="3" id="KW-1185">Reference proteome</keyword>
<evidence type="ECO:0000313" key="3">
    <source>
        <dbReference type="Proteomes" id="UP001209076"/>
    </source>
</evidence>
<sequence>MTSKTIKDIKVGDIAFFEKTITEEDVQRFAMVSGDFNPVHLDESFAKQSIFHNRIAHGGLINALFSTVLGTELPGLGTIYLQQDSKFIKPVYLNDHIKATVEAEEINEEKNRVLFKTVAYNQNNEAVVVGHALVMPRK</sequence>
<proteinExistence type="predicted"/>
<feature type="domain" description="MaoC-like" evidence="1">
    <location>
        <begin position="18"/>
        <end position="116"/>
    </location>
</feature>
<accession>A0ABT2PYB9</accession>
<dbReference type="Pfam" id="PF01575">
    <property type="entry name" value="MaoC_dehydratas"/>
    <property type="match status" value="1"/>
</dbReference>
<evidence type="ECO:0000259" key="1">
    <source>
        <dbReference type="Pfam" id="PF01575"/>
    </source>
</evidence>
<dbReference type="RefSeq" id="WP_262095997.1">
    <property type="nucleotide sequence ID" value="NZ_JAOEGN010000005.1"/>
</dbReference>
<gene>
    <name evidence="2" type="ORF">N7603_03665</name>
</gene>
<evidence type="ECO:0000313" key="2">
    <source>
        <dbReference type="EMBL" id="MCU0104747.1"/>
    </source>
</evidence>
<name>A0ABT2PYB9_9MOLU</name>
<dbReference type="Gene3D" id="3.10.129.10">
    <property type="entry name" value="Hotdog Thioesterase"/>
    <property type="match status" value="1"/>
</dbReference>
<dbReference type="PANTHER" id="PTHR43437">
    <property type="entry name" value="HYDROXYACYL-THIOESTER DEHYDRATASE TYPE 2, MITOCHONDRIAL-RELATED"/>
    <property type="match status" value="1"/>
</dbReference>
<dbReference type="CDD" id="cd03449">
    <property type="entry name" value="R_hydratase"/>
    <property type="match status" value="1"/>
</dbReference>
<dbReference type="SUPFAM" id="SSF54637">
    <property type="entry name" value="Thioesterase/thiol ester dehydrase-isomerase"/>
    <property type="match status" value="1"/>
</dbReference>
<protein>
    <submittedName>
        <fullName evidence="2">MaoC family dehydratase</fullName>
    </submittedName>
</protein>
<comment type="caution">
    <text evidence="2">The sequence shown here is derived from an EMBL/GenBank/DDBJ whole genome shotgun (WGS) entry which is preliminary data.</text>
</comment>
<dbReference type="EMBL" id="JAOEGN010000005">
    <property type="protein sequence ID" value="MCU0104747.1"/>
    <property type="molecule type" value="Genomic_DNA"/>
</dbReference>
<dbReference type="Proteomes" id="UP001209076">
    <property type="component" value="Unassembled WGS sequence"/>
</dbReference>
<dbReference type="InterPro" id="IPR050965">
    <property type="entry name" value="UPF0336/Enoyl-CoA_hydratase"/>
</dbReference>
<dbReference type="PANTHER" id="PTHR43437:SF3">
    <property type="entry name" value="HYDROXYACYL-THIOESTER DEHYDRATASE TYPE 2, MITOCHONDRIAL"/>
    <property type="match status" value="1"/>
</dbReference>
<reference evidence="3" key="1">
    <citation type="submission" date="2023-07" db="EMBL/GenBank/DDBJ databases">
        <title>Novel Mycoplasma species identified in domestic and wild animals.</title>
        <authorList>
            <person name="Volokhov D.V."/>
            <person name="Furtak V.A."/>
            <person name="Zagorodnyaya T.A."/>
        </authorList>
    </citation>
    <scope>NUCLEOTIDE SEQUENCE [LARGE SCALE GENOMIC DNA]</scope>
    <source>
        <strain evidence="3">92-19</strain>
    </source>
</reference>